<comment type="caution">
    <text evidence="1">The sequence shown here is derived from an EMBL/GenBank/DDBJ whole genome shotgun (WGS) entry which is preliminary data.</text>
</comment>
<dbReference type="InterPro" id="IPR002156">
    <property type="entry name" value="RNaseH_domain"/>
</dbReference>
<accession>A0ABR2B1Z0</accession>
<dbReference type="Proteomes" id="UP001472677">
    <property type="component" value="Unassembled WGS sequence"/>
</dbReference>
<dbReference type="InterPro" id="IPR044730">
    <property type="entry name" value="RNase_H-like_dom_plant"/>
</dbReference>
<proteinExistence type="predicted"/>
<evidence type="ECO:0000313" key="2">
    <source>
        <dbReference type="Proteomes" id="UP001472677"/>
    </source>
</evidence>
<name>A0ABR2B1Z0_9ROSI</name>
<dbReference type="Pfam" id="PF13456">
    <property type="entry name" value="RVT_3"/>
    <property type="match status" value="1"/>
</dbReference>
<dbReference type="CDD" id="cd06222">
    <property type="entry name" value="RNase_H_like"/>
    <property type="match status" value="1"/>
</dbReference>
<reference evidence="1 2" key="1">
    <citation type="journal article" date="2024" name="G3 (Bethesda)">
        <title>Genome assembly of Hibiscus sabdariffa L. provides insights into metabolisms of medicinal natural products.</title>
        <authorList>
            <person name="Kim T."/>
        </authorList>
    </citation>
    <scope>NUCLEOTIDE SEQUENCE [LARGE SCALE GENOMIC DNA]</scope>
    <source>
        <strain evidence="1">TK-2024</strain>
        <tissue evidence="1">Old leaves</tissue>
    </source>
</reference>
<protein>
    <submittedName>
        <fullName evidence="1">Uncharacterized protein</fullName>
    </submittedName>
</protein>
<dbReference type="Gene3D" id="3.30.420.10">
    <property type="entry name" value="Ribonuclease H-like superfamily/Ribonuclease H"/>
    <property type="match status" value="1"/>
</dbReference>
<sequence>MEGVGPGIFQFVGIFLTGSLYSGMLFFSCYPNSSREIFIVIGFVGLEAPPLGYLKLNVDGAMLRDGSKGGIGGFLRNIEGRCIASFYGSVGQGCPILIELLAVKYGLDNFLGLSVDSNMRLIMECDSKVAVDWILNPERCQSLFLSLVHNIQSLLLRCRAFLKHIPRGANIEVDILAKKGIG</sequence>
<dbReference type="PANTHER" id="PTHR47723">
    <property type="entry name" value="OS05G0353850 PROTEIN"/>
    <property type="match status" value="1"/>
</dbReference>
<keyword evidence="2" id="KW-1185">Reference proteome</keyword>
<gene>
    <name evidence="1" type="ORF">V6N12_067429</name>
</gene>
<dbReference type="InterPro" id="IPR036397">
    <property type="entry name" value="RNaseH_sf"/>
</dbReference>
<dbReference type="PANTHER" id="PTHR47723:SF19">
    <property type="entry name" value="POLYNUCLEOTIDYL TRANSFERASE, RIBONUCLEASE H-LIKE SUPERFAMILY PROTEIN"/>
    <property type="match status" value="1"/>
</dbReference>
<dbReference type="InterPro" id="IPR012337">
    <property type="entry name" value="RNaseH-like_sf"/>
</dbReference>
<organism evidence="1 2">
    <name type="scientific">Hibiscus sabdariffa</name>
    <name type="common">roselle</name>
    <dbReference type="NCBI Taxonomy" id="183260"/>
    <lineage>
        <taxon>Eukaryota</taxon>
        <taxon>Viridiplantae</taxon>
        <taxon>Streptophyta</taxon>
        <taxon>Embryophyta</taxon>
        <taxon>Tracheophyta</taxon>
        <taxon>Spermatophyta</taxon>
        <taxon>Magnoliopsida</taxon>
        <taxon>eudicotyledons</taxon>
        <taxon>Gunneridae</taxon>
        <taxon>Pentapetalae</taxon>
        <taxon>rosids</taxon>
        <taxon>malvids</taxon>
        <taxon>Malvales</taxon>
        <taxon>Malvaceae</taxon>
        <taxon>Malvoideae</taxon>
        <taxon>Hibiscus</taxon>
    </lineage>
</organism>
<dbReference type="InterPro" id="IPR053151">
    <property type="entry name" value="RNase_H-like"/>
</dbReference>
<dbReference type="EMBL" id="JBBPBM010000220">
    <property type="protein sequence ID" value="KAK8500264.1"/>
    <property type="molecule type" value="Genomic_DNA"/>
</dbReference>
<dbReference type="SUPFAM" id="SSF53098">
    <property type="entry name" value="Ribonuclease H-like"/>
    <property type="match status" value="1"/>
</dbReference>
<evidence type="ECO:0000313" key="1">
    <source>
        <dbReference type="EMBL" id="KAK8500264.1"/>
    </source>
</evidence>